<evidence type="ECO:0000256" key="6">
    <source>
        <dbReference type="ARBA" id="ARBA00023136"/>
    </source>
</evidence>
<accession>A0A1E1K0F1</accession>
<keyword evidence="6 7" id="KW-0472">Membrane</keyword>
<dbReference type="OrthoDB" id="414175at2759"/>
<protein>
    <recommendedName>
        <fullName evidence="10">Apple domain-containing protein</fullName>
    </recommendedName>
</protein>
<dbReference type="InterPro" id="IPR026050">
    <property type="entry name" value="C1GALT1/C1GALT1_chp1"/>
</dbReference>
<evidence type="ECO:0000256" key="1">
    <source>
        <dbReference type="ARBA" id="ARBA00004606"/>
    </source>
</evidence>
<organism evidence="8 9">
    <name type="scientific">Rhynchosporium agropyri</name>
    <dbReference type="NCBI Taxonomy" id="914238"/>
    <lineage>
        <taxon>Eukaryota</taxon>
        <taxon>Fungi</taxon>
        <taxon>Dikarya</taxon>
        <taxon>Ascomycota</taxon>
        <taxon>Pezizomycotina</taxon>
        <taxon>Leotiomycetes</taxon>
        <taxon>Helotiales</taxon>
        <taxon>Ploettnerulaceae</taxon>
        <taxon>Rhynchosporium</taxon>
    </lineage>
</organism>
<dbReference type="Proteomes" id="UP000178912">
    <property type="component" value="Unassembled WGS sequence"/>
</dbReference>
<reference evidence="9" key="1">
    <citation type="submission" date="2016-03" db="EMBL/GenBank/DDBJ databases">
        <authorList>
            <person name="Guldener U."/>
        </authorList>
    </citation>
    <scope>NUCLEOTIDE SEQUENCE [LARGE SCALE GENOMIC DNA]</scope>
    <source>
        <strain evidence="9">04CH-RAC-A.6.1</strain>
    </source>
</reference>
<dbReference type="PANTHER" id="PTHR23033:SF47">
    <property type="entry name" value="APPLE DOMAIN-CONTAINING PROTEIN-RELATED"/>
    <property type="match status" value="1"/>
</dbReference>
<comment type="similarity">
    <text evidence="2">Belongs to the glycosyltransferase 31 family. Beta3-Gal-T subfamily.</text>
</comment>
<dbReference type="Gene3D" id="3.90.550.50">
    <property type="match status" value="1"/>
</dbReference>
<proteinExistence type="inferred from homology"/>
<evidence type="ECO:0000256" key="7">
    <source>
        <dbReference type="SAM" id="Phobius"/>
    </source>
</evidence>
<dbReference type="AlphaFoldDB" id="A0A1E1K0F1"/>
<keyword evidence="5 7" id="KW-1133">Transmembrane helix</keyword>
<evidence type="ECO:0000313" key="8">
    <source>
        <dbReference type="EMBL" id="CZS91360.1"/>
    </source>
</evidence>
<keyword evidence="3 7" id="KW-0812">Transmembrane</keyword>
<dbReference type="GO" id="GO:0016020">
    <property type="term" value="C:membrane"/>
    <property type="evidence" value="ECO:0007669"/>
    <property type="project" value="UniProtKB-SubCell"/>
</dbReference>
<evidence type="ECO:0000256" key="4">
    <source>
        <dbReference type="ARBA" id="ARBA00022968"/>
    </source>
</evidence>
<gene>
    <name evidence="8" type="ORF">RAG0_02005</name>
</gene>
<dbReference type="EMBL" id="FJUX01000008">
    <property type="protein sequence ID" value="CZS91360.1"/>
    <property type="molecule type" value="Genomic_DNA"/>
</dbReference>
<evidence type="ECO:0008006" key="10">
    <source>
        <dbReference type="Google" id="ProtNLM"/>
    </source>
</evidence>
<name>A0A1E1K0F1_9HELO</name>
<evidence type="ECO:0000256" key="2">
    <source>
        <dbReference type="ARBA" id="ARBA00006462"/>
    </source>
</evidence>
<comment type="subcellular location">
    <subcellularLocation>
        <location evidence="1">Membrane</location>
        <topology evidence="1">Single-pass type II membrane protein</topology>
    </subcellularLocation>
</comment>
<evidence type="ECO:0000313" key="9">
    <source>
        <dbReference type="Proteomes" id="UP000178912"/>
    </source>
</evidence>
<dbReference type="PANTHER" id="PTHR23033">
    <property type="entry name" value="BETA1,3-GALACTOSYLTRANSFERASE"/>
    <property type="match status" value="1"/>
</dbReference>
<keyword evidence="4" id="KW-0735">Signal-anchor</keyword>
<evidence type="ECO:0000256" key="5">
    <source>
        <dbReference type="ARBA" id="ARBA00022989"/>
    </source>
</evidence>
<keyword evidence="9" id="KW-1185">Reference proteome</keyword>
<sequence>MSLPKHSCTVGLPAFFRNRRSVRVAAVTICITYILFTIWPRQQLQESAKLFAHDLCQNNQLANDIVVGVHTGASEASERIPVLMETSLRCAKNVFIFSDLEQDIGRYHLYDALVDISPEVRKLDPIFEFYRLQQEAWERDGNVNSTKGMKNVDDPDTSAAWTLDKYKFAHILEKLWEHAPEKEWYVLIDADTYVVWPNLLSWLPSLDSAKKMFLGSVAFLGPNPFAHGGSGTVFSKALMYDYAVVHNGTAARLDPEVHKSCCGDAVIGDVLKEYGNSLINMQPEITGHTPSSIPWRANYWCQPVLTMHHLKERDMRAFYEFETGRGNKTTHITWAEVFGALVKEQVQSMPDMQEDWDNYSNVADLWSGIPSDGANKNSTQEFEECAKICEADAKCFQYSWDGQDCFRGQAIRLGERTKPGGKKWRSGWHQPRIEEWISKQPPCNDANVADGSKRVHY</sequence>
<evidence type="ECO:0000256" key="3">
    <source>
        <dbReference type="ARBA" id="ARBA00022692"/>
    </source>
</evidence>
<feature type="transmembrane region" description="Helical" evidence="7">
    <location>
        <begin position="21"/>
        <end position="39"/>
    </location>
</feature>